<evidence type="ECO:0000259" key="2">
    <source>
        <dbReference type="Pfam" id="PF06863"/>
    </source>
</evidence>
<evidence type="ECO:0000313" key="3">
    <source>
        <dbReference type="EMBL" id="ALG83230.1"/>
    </source>
</evidence>
<protein>
    <recommendedName>
        <fullName evidence="5">DUF1254 domain-containing protein</fullName>
    </recommendedName>
</protein>
<gene>
    <name evidence="3" type="ORF">ACH46_00285</name>
</gene>
<dbReference type="RefSeq" id="WP_062391174.1">
    <property type="nucleotide sequence ID" value="NZ_CP011853.1"/>
</dbReference>
<evidence type="ECO:0000313" key="4">
    <source>
        <dbReference type="Proteomes" id="UP000063789"/>
    </source>
</evidence>
<dbReference type="PATRIC" id="fig|1136941.3.peg.57"/>
<organism evidence="3 4">
    <name type="scientific">Gordonia phthalatica</name>
    <dbReference type="NCBI Taxonomy" id="1136941"/>
    <lineage>
        <taxon>Bacteria</taxon>
        <taxon>Bacillati</taxon>
        <taxon>Actinomycetota</taxon>
        <taxon>Actinomycetes</taxon>
        <taxon>Mycobacteriales</taxon>
        <taxon>Gordoniaceae</taxon>
        <taxon>Gordonia</taxon>
    </lineage>
</organism>
<dbReference type="OrthoDB" id="272779at2"/>
<dbReference type="KEGG" id="goq:ACH46_00285"/>
<dbReference type="InterPro" id="IPR037050">
    <property type="entry name" value="DUF1254_sf"/>
</dbReference>
<dbReference type="EMBL" id="CP011853">
    <property type="protein sequence ID" value="ALG83230.1"/>
    <property type="molecule type" value="Genomic_DNA"/>
</dbReference>
<dbReference type="Gene3D" id="2.60.120.600">
    <property type="entry name" value="Domain of unknown function DUF1214, C-terminal domain"/>
    <property type="match status" value="1"/>
</dbReference>
<reference evidence="4" key="1">
    <citation type="submission" date="2015-06" db="EMBL/GenBank/DDBJ databases">
        <title>Complete genome sequence and metabolic analysis of phthalate degradation pathway in Gordonia sp. QH-11.</title>
        <authorList>
            <person name="Jin D."/>
            <person name="Kong X."/>
            <person name="Bai Z."/>
        </authorList>
    </citation>
    <scope>NUCLEOTIDE SEQUENCE [LARGE SCALE GENOMIC DNA]</scope>
    <source>
        <strain evidence="4">QH-11</strain>
    </source>
</reference>
<evidence type="ECO:0008006" key="5">
    <source>
        <dbReference type="Google" id="ProtNLM"/>
    </source>
</evidence>
<dbReference type="Gene3D" id="2.60.40.1610">
    <property type="entry name" value="Domain of unknown function DUF1254"/>
    <property type="match status" value="1"/>
</dbReference>
<accession>A0A0N9MMH9</accession>
<sequence>MDLIAKHDDLRSSPEFHRAVEVYRFFYPIVSAEAALEGHRKLGLADNRDAYLVALTPSTTAFTGNSDTPYLTMNLNLRTAGPMVVEIPAGPYMGFVNDHNYRAVQDLGLAGPDAGSGGRHLILPPGWEGTVPDGYHAVQARTFELWLLVRTVPANGQVDDALAALRLLNVYPMAEASAPPSLAFVDDQDIHNTPVPWEDNIQFWEHLHRVLSTEPPIDEYRVMYALAASLGITHDEPFAPNSSERELLEHAARAGRDALLASGYASTRAERVVWDDRHWEWLHIGGDANFETSHGMDLEARERWFSQAIGVTPKMLLRSPGVGSLYWSAYRDSAGAFLVGGKSYRLTVPLPVPAGQFWSITIYDSASRSQIRTAQGKAALRSVVELTESTGNESVDLHFGPVQPNGGADRWIQTNPGGQWFAFLRIYQPQPSAFDGSWRPGDFVETT</sequence>
<name>A0A0N9MMH9_9ACTN</name>
<dbReference type="InterPro" id="IPR010679">
    <property type="entry name" value="DUF1254"/>
</dbReference>
<keyword evidence="4" id="KW-1185">Reference proteome</keyword>
<reference evidence="3 4" key="2">
    <citation type="journal article" date="2017" name="Int. J. Syst. Evol. Microbiol.">
        <title>Gordonia phthalatica sp. nov., a di-n-butyl phthalate-degrading bacterium isolated from activated sludge.</title>
        <authorList>
            <person name="Jin D."/>
            <person name="Kong X."/>
            <person name="Jia M."/>
            <person name="Yu X."/>
            <person name="Wang X."/>
            <person name="Zhuang X."/>
            <person name="Deng Y."/>
            <person name="Bai Z."/>
        </authorList>
    </citation>
    <scope>NUCLEOTIDE SEQUENCE [LARGE SCALE GENOMIC DNA]</scope>
    <source>
        <strain evidence="3 4">QH-11</strain>
    </source>
</reference>
<dbReference type="PANTHER" id="PTHR36509:SF3">
    <property type="entry name" value="SIGNAL PEPTIDE PROTEIN"/>
    <property type="match status" value="1"/>
</dbReference>
<dbReference type="Pfam" id="PF06863">
    <property type="entry name" value="DUF1254"/>
    <property type="match status" value="1"/>
</dbReference>
<dbReference type="Gene3D" id="1.10.3360.10">
    <property type="entry name" value="VPA0735-like domain"/>
    <property type="match status" value="1"/>
</dbReference>
<dbReference type="SUPFAM" id="SSF160935">
    <property type="entry name" value="VPA0735-like"/>
    <property type="match status" value="1"/>
</dbReference>
<dbReference type="STRING" id="1136941.ACH46_00285"/>
<proteinExistence type="predicted"/>
<dbReference type="Proteomes" id="UP000063789">
    <property type="component" value="Chromosome"/>
</dbReference>
<feature type="domain" description="DUF1254" evidence="2">
    <location>
        <begin position="57"/>
        <end position="158"/>
    </location>
</feature>
<dbReference type="InterPro" id="IPR010621">
    <property type="entry name" value="DUF1214"/>
</dbReference>
<dbReference type="Pfam" id="PF06742">
    <property type="entry name" value="DUF1214"/>
    <property type="match status" value="1"/>
</dbReference>
<dbReference type="PANTHER" id="PTHR36509">
    <property type="entry name" value="BLL3101 PROTEIN"/>
    <property type="match status" value="1"/>
</dbReference>
<dbReference type="AlphaFoldDB" id="A0A0N9MMH9"/>
<evidence type="ECO:0000259" key="1">
    <source>
        <dbReference type="Pfam" id="PF06742"/>
    </source>
</evidence>
<feature type="domain" description="DUF1214" evidence="1">
    <location>
        <begin position="324"/>
        <end position="430"/>
    </location>
</feature>
<dbReference type="InterPro" id="IPR037049">
    <property type="entry name" value="DUF1214_C_sf"/>
</dbReference>